<dbReference type="GeneID" id="9685917"/>
<dbReference type="AlphaFoldDB" id="C1MXZ8"/>
<feature type="chain" id="PRO_5002910695" evidence="2">
    <location>
        <begin position="24"/>
        <end position="99"/>
    </location>
</feature>
<evidence type="ECO:0000256" key="1">
    <source>
        <dbReference type="SAM" id="MobiDB-lite"/>
    </source>
</evidence>
<dbReference type="RefSeq" id="XP_003060479.1">
    <property type="nucleotide sequence ID" value="XM_003060433.1"/>
</dbReference>
<feature type="compositionally biased region" description="Polar residues" evidence="1">
    <location>
        <begin position="30"/>
        <end position="39"/>
    </location>
</feature>
<evidence type="ECO:0000256" key="2">
    <source>
        <dbReference type="SAM" id="SignalP"/>
    </source>
</evidence>
<evidence type="ECO:0000313" key="3">
    <source>
        <dbReference type="EMBL" id="EEH55248.1"/>
    </source>
</evidence>
<accession>C1MXZ8</accession>
<gene>
    <name evidence="3" type="ORF">MICPUCDRAFT_60345</name>
</gene>
<name>C1MXZ8_MICPC</name>
<evidence type="ECO:0000313" key="4">
    <source>
        <dbReference type="Proteomes" id="UP000001876"/>
    </source>
</evidence>
<reference evidence="3 4" key="1">
    <citation type="journal article" date="2009" name="Science">
        <title>Green evolution and dynamic adaptations revealed by genomes of the marine picoeukaryotes Micromonas.</title>
        <authorList>
            <person name="Worden A.Z."/>
            <person name="Lee J.H."/>
            <person name="Mock T."/>
            <person name="Rouze P."/>
            <person name="Simmons M.P."/>
            <person name="Aerts A.L."/>
            <person name="Allen A.E."/>
            <person name="Cuvelier M.L."/>
            <person name="Derelle E."/>
            <person name="Everett M.V."/>
            <person name="Foulon E."/>
            <person name="Grimwood J."/>
            <person name="Gundlach H."/>
            <person name="Henrissat B."/>
            <person name="Napoli C."/>
            <person name="McDonald S.M."/>
            <person name="Parker M.S."/>
            <person name="Rombauts S."/>
            <person name="Salamov A."/>
            <person name="Von Dassow P."/>
            <person name="Badger J.H."/>
            <person name="Coutinho P.M."/>
            <person name="Demir E."/>
            <person name="Dubchak I."/>
            <person name="Gentemann C."/>
            <person name="Eikrem W."/>
            <person name="Gready J.E."/>
            <person name="John U."/>
            <person name="Lanier W."/>
            <person name="Lindquist E.A."/>
            <person name="Lucas S."/>
            <person name="Mayer K.F."/>
            <person name="Moreau H."/>
            <person name="Not F."/>
            <person name="Otillar R."/>
            <person name="Panaud O."/>
            <person name="Pangilinan J."/>
            <person name="Paulsen I."/>
            <person name="Piegu B."/>
            <person name="Poliakov A."/>
            <person name="Robbens S."/>
            <person name="Schmutz J."/>
            <person name="Toulza E."/>
            <person name="Wyss T."/>
            <person name="Zelensky A."/>
            <person name="Zhou K."/>
            <person name="Armbrust E.V."/>
            <person name="Bhattacharya D."/>
            <person name="Goodenough U.W."/>
            <person name="Van de Peer Y."/>
            <person name="Grigoriev I.V."/>
        </authorList>
    </citation>
    <scope>NUCLEOTIDE SEQUENCE [LARGE SCALE GENOMIC DNA]</scope>
    <source>
        <strain evidence="3 4">CCMP1545</strain>
    </source>
</reference>
<keyword evidence="4" id="KW-1185">Reference proteome</keyword>
<proteinExistence type="predicted"/>
<organism evidence="4">
    <name type="scientific">Micromonas pusilla (strain CCMP1545)</name>
    <name type="common">Picoplanktonic green alga</name>
    <dbReference type="NCBI Taxonomy" id="564608"/>
    <lineage>
        <taxon>Eukaryota</taxon>
        <taxon>Viridiplantae</taxon>
        <taxon>Chlorophyta</taxon>
        <taxon>Mamiellophyceae</taxon>
        <taxon>Mamiellales</taxon>
        <taxon>Mamiellaceae</taxon>
        <taxon>Micromonas</taxon>
    </lineage>
</organism>
<protein>
    <submittedName>
        <fullName evidence="3">Predicted protein</fullName>
    </submittedName>
</protein>
<dbReference type="Proteomes" id="UP000001876">
    <property type="component" value="Unassembled WGS sequence"/>
</dbReference>
<feature type="compositionally biased region" description="Basic and acidic residues" evidence="1">
    <location>
        <begin position="55"/>
        <end position="67"/>
    </location>
</feature>
<sequence length="99" mass="10732">MAGGAVAALVVIGIVVWVCTKKAKEKPSAVSPSPESTGTRGHGGVPLEEQQSALREAEKKPDAELMTRKPSRIQSIKDSIRKKLNFKKAKNNRKRLLLA</sequence>
<dbReference type="KEGG" id="mpp:MICPUCDRAFT_60345"/>
<feature type="signal peptide" evidence="2">
    <location>
        <begin position="1"/>
        <end position="23"/>
    </location>
</feature>
<feature type="region of interest" description="Disordered" evidence="1">
    <location>
        <begin position="23"/>
        <end position="69"/>
    </location>
</feature>
<dbReference type="EMBL" id="GG663742">
    <property type="protein sequence ID" value="EEH55248.1"/>
    <property type="molecule type" value="Genomic_DNA"/>
</dbReference>
<keyword evidence="2" id="KW-0732">Signal</keyword>